<evidence type="ECO:0000313" key="3">
    <source>
        <dbReference type="Proteomes" id="UP000305654"/>
    </source>
</evidence>
<keyword evidence="3" id="KW-1185">Reference proteome</keyword>
<protein>
    <submittedName>
        <fullName evidence="2">Acyl carrier protein</fullName>
    </submittedName>
</protein>
<dbReference type="InterPro" id="IPR009081">
    <property type="entry name" value="PP-bd_ACP"/>
</dbReference>
<dbReference type="InterPro" id="IPR036736">
    <property type="entry name" value="ACP-like_sf"/>
</dbReference>
<organism evidence="2 3">
    <name type="scientific">Lichenicoccus roseus</name>
    <dbReference type="NCBI Taxonomy" id="2683649"/>
    <lineage>
        <taxon>Bacteria</taxon>
        <taxon>Pseudomonadati</taxon>
        <taxon>Pseudomonadota</taxon>
        <taxon>Alphaproteobacteria</taxon>
        <taxon>Acetobacterales</taxon>
        <taxon>Acetobacteraceae</taxon>
        <taxon>Lichenicoccus</taxon>
    </lineage>
</organism>
<dbReference type="AlphaFoldDB" id="A0A5R9J3R9"/>
<dbReference type="OrthoDB" id="9806381at2"/>
<dbReference type="Proteomes" id="UP000305654">
    <property type="component" value="Unassembled WGS sequence"/>
</dbReference>
<evidence type="ECO:0000313" key="2">
    <source>
        <dbReference type="EMBL" id="TLU72275.1"/>
    </source>
</evidence>
<dbReference type="SUPFAM" id="SSF47336">
    <property type="entry name" value="ACP-like"/>
    <property type="match status" value="1"/>
</dbReference>
<evidence type="ECO:0000259" key="1">
    <source>
        <dbReference type="PROSITE" id="PS50075"/>
    </source>
</evidence>
<sequence>MWRSVKLRTPMPLRRSGWPCNCRLSGIPTPSRVMPHAGLQARATRAAKAALRRLLPIILGGLRHRTIGARQGIAGNPAIFAIHPFRHDRRQEKRMRRTRLIANGLPTRGPDFASGPVRRRMSMLQPEPQLASDPRTAEILDIVAKETQIDRARLTPDASIEALGIPSLDMVQVIFEIEARYDVEIPVAPERAGGEFSTIGDLVAHALRAIDAARGADPRMSGTTDTARG</sequence>
<dbReference type="Gene3D" id="1.10.1200.10">
    <property type="entry name" value="ACP-like"/>
    <property type="match status" value="1"/>
</dbReference>
<gene>
    <name evidence="2" type="ORF">FE263_13830</name>
</gene>
<proteinExistence type="predicted"/>
<comment type="caution">
    <text evidence="2">The sequence shown here is derived from an EMBL/GenBank/DDBJ whole genome shotgun (WGS) entry which is preliminary data.</text>
</comment>
<name>A0A5R9J3R9_9PROT</name>
<accession>A0A5R9J3R9</accession>
<feature type="domain" description="Carrier" evidence="1">
    <location>
        <begin position="133"/>
        <end position="210"/>
    </location>
</feature>
<dbReference type="EMBL" id="VCDI01000004">
    <property type="protein sequence ID" value="TLU72275.1"/>
    <property type="molecule type" value="Genomic_DNA"/>
</dbReference>
<reference evidence="2 3" key="1">
    <citation type="submission" date="2019-05" db="EMBL/GenBank/DDBJ databases">
        <authorList>
            <person name="Pankratov T."/>
            <person name="Grouzdev D."/>
        </authorList>
    </citation>
    <scope>NUCLEOTIDE SEQUENCE [LARGE SCALE GENOMIC DNA]</scope>
    <source>
        <strain evidence="2 3">KEBCLARHB70R</strain>
    </source>
</reference>
<dbReference type="PROSITE" id="PS50075">
    <property type="entry name" value="CARRIER"/>
    <property type="match status" value="1"/>
</dbReference>
<dbReference type="Pfam" id="PF00550">
    <property type="entry name" value="PP-binding"/>
    <property type="match status" value="1"/>
</dbReference>